<reference evidence="3" key="1">
    <citation type="journal article" date="2019" name="Int. J. Syst. Evol. Microbiol.">
        <title>The Global Catalogue of Microorganisms (GCM) 10K type strain sequencing project: providing services to taxonomists for standard genome sequencing and annotation.</title>
        <authorList>
            <consortium name="The Broad Institute Genomics Platform"/>
            <consortium name="The Broad Institute Genome Sequencing Center for Infectious Disease"/>
            <person name="Wu L."/>
            <person name="Ma J."/>
        </authorList>
    </citation>
    <scope>NUCLEOTIDE SEQUENCE [LARGE SCALE GENOMIC DNA]</scope>
    <source>
        <strain evidence="3">WLHS5</strain>
    </source>
</reference>
<sequence length="59" mass="6612">MTDALVRWKTASFCGAGHDCVEVSVKGDRVEVRDSKDRGGPVLTFSRRQWEVFVNSLRG</sequence>
<proteinExistence type="predicted"/>
<evidence type="ECO:0000313" key="3">
    <source>
        <dbReference type="Proteomes" id="UP001596504"/>
    </source>
</evidence>
<dbReference type="Pfam" id="PF04149">
    <property type="entry name" value="DUF397"/>
    <property type="match status" value="1"/>
</dbReference>
<evidence type="ECO:0000313" key="2">
    <source>
        <dbReference type="EMBL" id="MFC7341749.1"/>
    </source>
</evidence>
<dbReference type="RefSeq" id="WP_380666936.1">
    <property type="nucleotide sequence ID" value="NZ_JBHTCJ010000004.1"/>
</dbReference>
<dbReference type="Proteomes" id="UP001596504">
    <property type="component" value="Unassembled WGS sequence"/>
</dbReference>
<dbReference type="EMBL" id="JBHTCJ010000004">
    <property type="protein sequence ID" value="MFC7341749.1"/>
    <property type="molecule type" value="Genomic_DNA"/>
</dbReference>
<gene>
    <name evidence="2" type="ORF">ACFQRI_10025</name>
</gene>
<organism evidence="2 3">
    <name type="scientific">Saccharopolyspora griseoalba</name>
    <dbReference type="NCBI Taxonomy" id="1431848"/>
    <lineage>
        <taxon>Bacteria</taxon>
        <taxon>Bacillati</taxon>
        <taxon>Actinomycetota</taxon>
        <taxon>Actinomycetes</taxon>
        <taxon>Pseudonocardiales</taxon>
        <taxon>Pseudonocardiaceae</taxon>
        <taxon>Saccharopolyspora</taxon>
    </lineage>
</organism>
<comment type="caution">
    <text evidence="2">The sequence shown here is derived from an EMBL/GenBank/DDBJ whole genome shotgun (WGS) entry which is preliminary data.</text>
</comment>
<keyword evidence="3" id="KW-1185">Reference proteome</keyword>
<dbReference type="InterPro" id="IPR007278">
    <property type="entry name" value="DUF397"/>
</dbReference>
<name>A0ABW2LK58_9PSEU</name>
<feature type="domain" description="DUF397" evidence="1">
    <location>
        <begin position="7"/>
        <end position="58"/>
    </location>
</feature>
<protein>
    <submittedName>
        <fullName evidence="2">DUF397 domain-containing protein</fullName>
    </submittedName>
</protein>
<evidence type="ECO:0000259" key="1">
    <source>
        <dbReference type="Pfam" id="PF04149"/>
    </source>
</evidence>
<accession>A0ABW2LK58</accession>